<keyword evidence="3" id="KW-0479">Metal-binding</keyword>
<comment type="caution">
    <text evidence="9">The sequence shown here is derived from an EMBL/GenBank/DDBJ whole genome shotgun (WGS) entry which is preliminary data.</text>
</comment>
<evidence type="ECO:0000256" key="4">
    <source>
        <dbReference type="ARBA" id="ARBA00022737"/>
    </source>
</evidence>
<evidence type="ECO:0000256" key="3">
    <source>
        <dbReference type="ARBA" id="ARBA00022723"/>
    </source>
</evidence>
<reference evidence="9 10" key="1">
    <citation type="submission" date="2016-09" db="EMBL/GenBank/DDBJ databases">
        <title>Genomic Taxonomy of the Vibrionaceae.</title>
        <authorList>
            <person name="Gonzalez-Castillo A."/>
            <person name="Gomez-Gil B."/>
            <person name="Enciso-Ibarra K."/>
        </authorList>
    </citation>
    <scope>NUCLEOTIDE SEQUENCE [LARGE SCALE GENOMIC DNA]</scope>
    <source>
        <strain evidence="9 10">CAIM 703</strain>
    </source>
</reference>
<dbReference type="STRING" id="1381081.BIY22_07735"/>
<dbReference type="OrthoDB" id="9808559at2"/>
<dbReference type="EMBL" id="MJMJ01000023">
    <property type="protein sequence ID" value="OLQ88054.1"/>
    <property type="molecule type" value="Genomic_DNA"/>
</dbReference>
<keyword evidence="6" id="KW-0408">Iron</keyword>
<organism evidence="9 10">
    <name type="scientific">Vibrio panuliri</name>
    <dbReference type="NCBI Taxonomy" id="1381081"/>
    <lineage>
        <taxon>Bacteria</taxon>
        <taxon>Pseudomonadati</taxon>
        <taxon>Pseudomonadota</taxon>
        <taxon>Gammaproteobacteria</taxon>
        <taxon>Vibrionales</taxon>
        <taxon>Vibrionaceae</taxon>
        <taxon>Vibrio</taxon>
    </lineage>
</organism>
<protein>
    <recommendedName>
        <fullName evidence="8">4Fe-4S ferredoxin-type domain-containing protein</fullName>
    </recommendedName>
</protein>
<keyword evidence="1" id="KW-0813">Transport</keyword>
<dbReference type="GO" id="GO:0046872">
    <property type="term" value="F:metal ion binding"/>
    <property type="evidence" value="ECO:0007669"/>
    <property type="project" value="UniProtKB-KW"/>
</dbReference>
<dbReference type="SUPFAM" id="SSF54862">
    <property type="entry name" value="4Fe-4S ferredoxins"/>
    <property type="match status" value="1"/>
</dbReference>
<dbReference type="PROSITE" id="PS00198">
    <property type="entry name" value="4FE4S_FER_1"/>
    <property type="match status" value="2"/>
</dbReference>
<dbReference type="InterPro" id="IPR017896">
    <property type="entry name" value="4Fe4S_Fe-S-bd"/>
</dbReference>
<dbReference type="InterPro" id="IPR050572">
    <property type="entry name" value="Fe-S_Ferredoxin"/>
</dbReference>
<dbReference type="Pfam" id="PF12838">
    <property type="entry name" value="Fer4_7"/>
    <property type="match status" value="1"/>
</dbReference>
<evidence type="ECO:0000256" key="1">
    <source>
        <dbReference type="ARBA" id="ARBA00022448"/>
    </source>
</evidence>
<evidence type="ECO:0000313" key="9">
    <source>
        <dbReference type="EMBL" id="OLQ88054.1"/>
    </source>
</evidence>
<dbReference type="Proteomes" id="UP000186313">
    <property type="component" value="Unassembled WGS sequence"/>
</dbReference>
<accession>A0A1Q9HE89</accession>
<dbReference type="RefSeq" id="WP_075709224.1">
    <property type="nucleotide sequence ID" value="NZ_MJMJ01000023.1"/>
</dbReference>
<keyword evidence="4" id="KW-0677">Repeat</keyword>
<proteinExistence type="predicted"/>
<dbReference type="AlphaFoldDB" id="A0A1Q9HE89"/>
<feature type="domain" description="4Fe-4S ferredoxin-type" evidence="8">
    <location>
        <begin position="32"/>
        <end position="62"/>
    </location>
</feature>
<dbReference type="PROSITE" id="PS51379">
    <property type="entry name" value="4FE4S_FER_2"/>
    <property type="match status" value="2"/>
</dbReference>
<dbReference type="PANTHER" id="PTHR43687">
    <property type="entry name" value="ADENYLYLSULFATE REDUCTASE, BETA SUBUNIT"/>
    <property type="match status" value="1"/>
</dbReference>
<gene>
    <name evidence="9" type="ORF">BIY22_07735</name>
</gene>
<keyword evidence="2" id="KW-0004">4Fe-4S</keyword>
<keyword evidence="5" id="KW-0249">Electron transport</keyword>
<evidence type="ECO:0000313" key="10">
    <source>
        <dbReference type="Proteomes" id="UP000186313"/>
    </source>
</evidence>
<evidence type="ECO:0000256" key="6">
    <source>
        <dbReference type="ARBA" id="ARBA00023004"/>
    </source>
</evidence>
<sequence>MTELNPSRRALFERLRPTYHEPSDGFVRPPQALEEVHFLQLCDQCARCVSACPSNAITLELGYPVLSGDCDHCHQCVQACRTGALTHHKLKASINFRCSDKLAQYCQSCVETCQHNAITVNAGSAATVDAELCTGCGDCLNACEFFAITLD</sequence>
<name>A0A1Q9HE89_9VIBR</name>
<dbReference type="PANTHER" id="PTHR43687:SF6">
    <property type="entry name" value="L-ASPARTATE SEMIALDEHYDE SULFURTRANSFERASE IRON-SULFUR SUBUNIT"/>
    <property type="match status" value="1"/>
</dbReference>
<evidence type="ECO:0000259" key="8">
    <source>
        <dbReference type="PROSITE" id="PS51379"/>
    </source>
</evidence>
<keyword evidence="7" id="KW-0411">Iron-sulfur</keyword>
<dbReference type="InterPro" id="IPR017900">
    <property type="entry name" value="4Fe4S_Fe_S_CS"/>
</dbReference>
<feature type="domain" description="4Fe-4S ferredoxin-type" evidence="8">
    <location>
        <begin position="124"/>
        <end position="151"/>
    </location>
</feature>
<dbReference type="Pfam" id="PF13187">
    <property type="entry name" value="Fer4_9"/>
    <property type="match status" value="1"/>
</dbReference>
<evidence type="ECO:0000256" key="2">
    <source>
        <dbReference type="ARBA" id="ARBA00022485"/>
    </source>
</evidence>
<evidence type="ECO:0000256" key="5">
    <source>
        <dbReference type="ARBA" id="ARBA00022982"/>
    </source>
</evidence>
<evidence type="ECO:0000256" key="7">
    <source>
        <dbReference type="ARBA" id="ARBA00023014"/>
    </source>
</evidence>
<dbReference type="GO" id="GO:0051539">
    <property type="term" value="F:4 iron, 4 sulfur cluster binding"/>
    <property type="evidence" value="ECO:0007669"/>
    <property type="project" value="UniProtKB-KW"/>
</dbReference>
<dbReference type="Gene3D" id="3.30.70.20">
    <property type="match status" value="2"/>
</dbReference>